<keyword evidence="3" id="KW-1185">Reference proteome</keyword>
<comment type="caution">
    <text evidence="2">The sequence shown here is derived from an EMBL/GenBank/DDBJ whole genome shotgun (WGS) entry which is preliminary data.</text>
</comment>
<dbReference type="STRING" id="1034808.GIG_00120"/>
<protein>
    <recommendedName>
        <fullName evidence="1">HNH domain-containing protein</fullName>
    </recommendedName>
</protein>
<dbReference type="eggNOG" id="ENOG5032FEW">
    <property type="taxonomic scope" value="Bacteria"/>
</dbReference>
<dbReference type="EMBL" id="AFVJ01000001">
    <property type="protein sequence ID" value="EGS29591.1"/>
    <property type="molecule type" value="Genomic_DNA"/>
</dbReference>
<dbReference type="GO" id="GO:0004519">
    <property type="term" value="F:endonuclease activity"/>
    <property type="evidence" value="ECO:0007669"/>
    <property type="project" value="InterPro"/>
</dbReference>
<organism evidence="2 3">
    <name type="scientific">Mycoplasmopsis anatis 1340</name>
    <dbReference type="NCBI Taxonomy" id="1034808"/>
    <lineage>
        <taxon>Bacteria</taxon>
        <taxon>Bacillati</taxon>
        <taxon>Mycoplasmatota</taxon>
        <taxon>Mycoplasmoidales</taxon>
        <taxon>Metamycoplasmataceae</taxon>
        <taxon>Mycoplasmopsis</taxon>
    </lineage>
</organism>
<dbReference type="CDD" id="cd00085">
    <property type="entry name" value="HNHc"/>
    <property type="match status" value="1"/>
</dbReference>
<gene>
    <name evidence="2" type="ORF">GIG_00120</name>
</gene>
<accession>F9QCF8</accession>
<sequence>MPNYSWVIDILNDEKNINTIENKELFLKSDVLKIIRESYPKITDDRIVFANIQSMCLTKDPTKIRIRSDKFLRWVKNFNFDCMLVSIAKHFGKKYYYIFLGKSFEEYCFSDYSSNSFLNFHFEDLFPVNGWKENYGIKIKTVSNRRKEKSKYFYYVSEDALKSTDDINKLKDFCERFIKQIPLEPYPKIVYKALEIAPGIRKKVFDLFPNRCICSVDENICINKDSINWDSFEKNPSLTSLHLHHFIPREHFRNMYNVKKLNTEIINSYLNLVPLCPSCHNIIHKGNDLQKMMIINKIFEVQKKLNIHNDFLDYLKNNEKYIKMTIEKIIAFYLKRHK</sequence>
<feature type="domain" description="HNH" evidence="1">
    <location>
        <begin position="233"/>
        <end position="285"/>
    </location>
</feature>
<dbReference type="GO" id="GO:0003676">
    <property type="term" value="F:nucleic acid binding"/>
    <property type="evidence" value="ECO:0007669"/>
    <property type="project" value="InterPro"/>
</dbReference>
<dbReference type="Pfam" id="PF01844">
    <property type="entry name" value="HNH"/>
    <property type="match status" value="1"/>
</dbReference>
<dbReference type="RefSeq" id="WP_006886177.1">
    <property type="nucleotide sequence ID" value="NZ_AFVJ01000001.1"/>
</dbReference>
<proteinExistence type="predicted"/>
<dbReference type="GeneID" id="65653570"/>
<dbReference type="Proteomes" id="UP000005055">
    <property type="component" value="Unassembled WGS sequence"/>
</dbReference>
<dbReference type="AlphaFoldDB" id="F9QCF8"/>
<evidence type="ECO:0000259" key="1">
    <source>
        <dbReference type="Pfam" id="PF01844"/>
    </source>
</evidence>
<reference evidence="2 3" key="1">
    <citation type="journal article" date="2011" name="J. Bacteriol.">
        <title>Genome Sequence of Duck Pathogen Mycoplasma anatis Strain 1340.</title>
        <authorList>
            <person name="Guo Z."/>
            <person name="Chen P."/>
            <person name="Ren P."/>
            <person name="Kuang S."/>
            <person name="Zhou Z."/>
            <person name="Li Z."/>
            <person name="Liu M."/>
            <person name="Shi D."/>
            <person name="Xiao Y."/>
            <person name="Wang X."/>
            <person name="Zhou R."/>
            <person name="Jin H."/>
            <person name="Bi D."/>
        </authorList>
    </citation>
    <scope>NUCLEOTIDE SEQUENCE [LARGE SCALE GENOMIC DNA]</scope>
    <source>
        <strain evidence="2 3">1340</strain>
    </source>
</reference>
<dbReference type="GO" id="GO:0008270">
    <property type="term" value="F:zinc ion binding"/>
    <property type="evidence" value="ECO:0007669"/>
    <property type="project" value="InterPro"/>
</dbReference>
<evidence type="ECO:0000313" key="3">
    <source>
        <dbReference type="Proteomes" id="UP000005055"/>
    </source>
</evidence>
<name>F9QCF8_9BACT</name>
<evidence type="ECO:0000313" key="2">
    <source>
        <dbReference type="EMBL" id="EGS29591.1"/>
    </source>
</evidence>
<dbReference type="InterPro" id="IPR002711">
    <property type="entry name" value="HNH"/>
</dbReference>
<dbReference type="InterPro" id="IPR003615">
    <property type="entry name" value="HNH_nuc"/>
</dbReference>